<accession>A0ACC2AV04</accession>
<evidence type="ECO:0000313" key="1">
    <source>
        <dbReference type="EMBL" id="KAJ7521117.1"/>
    </source>
</evidence>
<proteinExistence type="predicted"/>
<comment type="caution">
    <text evidence="1">The sequence shown here is derived from an EMBL/GenBank/DDBJ whole genome shotgun (WGS) entry which is preliminary data.</text>
</comment>
<reference evidence="2" key="1">
    <citation type="journal article" date="2024" name="Proc. Natl. Acad. Sci. U.S.A.">
        <title>Extraordinary preservation of gene collinearity over three hundred million years revealed in homosporous lycophytes.</title>
        <authorList>
            <person name="Li C."/>
            <person name="Wickell D."/>
            <person name="Kuo L.Y."/>
            <person name="Chen X."/>
            <person name="Nie B."/>
            <person name="Liao X."/>
            <person name="Peng D."/>
            <person name="Ji J."/>
            <person name="Jenkins J."/>
            <person name="Williams M."/>
            <person name="Shu S."/>
            <person name="Plott C."/>
            <person name="Barry K."/>
            <person name="Rajasekar S."/>
            <person name="Grimwood J."/>
            <person name="Han X."/>
            <person name="Sun S."/>
            <person name="Hou Z."/>
            <person name="He W."/>
            <person name="Dai G."/>
            <person name="Sun C."/>
            <person name="Schmutz J."/>
            <person name="Leebens-Mack J.H."/>
            <person name="Li F.W."/>
            <person name="Wang L."/>
        </authorList>
    </citation>
    <scope>NUCLEOTIDE SEQUENCE [LARGE SCALE GENOMIC DNA]</scope>
    <source>
        <strain evidence="2">cv. PW_Plant_1</strain>
    </source>
</reference>
<dbReference type="Proteomes" id="UP001162992">
    <property type="component" value="Chromosome 19"/>
</dbReference>
<gene>
    <name evidence="1" type="ORF">O6H91_19G038900</name>
</gene>
<dbReference type="EMBL" id="CM055110">
    <property type="protein sequence ID" value="KAJ7521117.1"/>
    <property type="molecule type" value="Genomic_DNA"/>
</dbReference>
<keyword evidence="2" id="KW-1185">Reference proteome</keyword>
<evidence type="ECO:0000313" key="2">
    <source>
        <dbReference type="Proteomes" id="UP001162992"/>
    </source>
</evidence>
<sequence>MPSRSSSLATAAAVAADGSTHGALDAQGKRKQEPLDLQSLRHDVASFAASLGLQPNDQSSLGFNDIDFRRTGPIASESSKIKAGQQKNVAKINLEHQEGHEQTQRREHEHKKKHEHEKQSKIDDNGSKNAKRQKLNKPSSTENDRRKEDRSSDLNPPAKASGLVPNRKEKEAVVHQEGSVGRNVGDSSSRFLSQVCKQVLNSGASEACGSWYEASEKLAARLAPHIVHMTSPGGKNESKHLTRGDGFSQLNQHNRLPFAPTEVFEKKRQEGQHLLNRLMQDYQNHHNKDSANRFLLTARRAGTSADKVAAMTVMIQGNPLANLSTLDTLLGFVTSKGGKRKASLGIDVLKELFLTNLLPGRKLKYLRQQPLMGLTESVEEATLLLYWFWEDCLKERYAKFIHAVVEATKDTLPFLKQKALKTVFELLKAKPEQERTLLSALINKLGDPERKVSSTASYLLSCLLTAHPNMKKIVVVEVESFVFRPNVGLRAKYYAAVFLNQLLLSNRGDGPEVAKQLIDLYFAIFKIITTGEREPGSRLDASITSKSQHINHHHVKKKVKDININGDIKEKEPATTDVEMDSRLLSALLTGVNRAFPYVNNDDANDIIQEHTPMLFRSVHSKNLNVGIQALMLLYQLLLKNQAVSDRFFRALYAILLSEGLAKSSKVEMFLSLVFKAMKSDIDSKRIAAFAKRLMQVALQQPPEFVCGSLILISELLKARPPLWDAVLLPALDDDTEHFLDVEDFENESAVQKNPELLRITTMITEPDGIRSGDDGNNAELRQTDAHSSWKEEQAKSNRYNPRSREPSFCNADRTCWWELSVLALHFHPSVAAMARTLLSGANLVYGGDPLHDLSLGNFLDRFAEKKPKERTKRLDNAHHSSRTPTISKPVGVEVLKLPVEDLAPEDIVFHKFYSSKALRARKPQKQQEADSKLLVGDTPNEDDFLGGDDSDDDEIDALLEQDDAMNFGMLEEGDEADESDLDFESENAFESEEDEVKHDKKQSKKRKKAKKFREVSPIVSDEEIEDEDVLSTFNNVEGNTRKRKKSKRQASQTKDEAGSEDNDVDMEFKQDSKMSGKRMPSANKVKGDTKQRKSKAKITSNIELSKTSPFASAENYAHFLNN</sequence>
<organism evidence="1 2">
    <name type="scientific">Diphasiastrum complanatum</name>
    <name type="common">Issler's clubmoss</name>
    <name type="synonym">Lycopodium complanatum</name>
    <dbReference type="NCBI Taxonomy" id="34168"/>
    <lineage>
        <taxon>Eukaryota</taxon>
        <taxon>Viridiplantae</taxon>
        <taxon>Streptophyta</taxon>
        <taxon>Embryophyta</taxon>
        <taxon>Tracheophyta</taxon>
        <taxon>Lycopodiopsida</taxon>
        <taxon>Lycopodiales</taxon>
        <taxon>Lycopodiaceae</taxon>
        <taxon>Lycopodioideae</taxon>
        <taxon>Diphasiastrum</taxon>
    </lineage>
</organism>
<name>A0ACC2AV04_DIPCM</name>
<protein>
    <submittedName>
        <fullName evidence="1">Uncharacterized protein</fullName>
    </submittedName>
</protein>